<dbReference type="InterPro" id="IPR001547">
    <property type="entry name" value="Glyco_hydro_5"/>
</dbReference>
<keyword evidence="6" id="KW-0732">Signal</keyword>
<dbReference type="eggNOG" id="ENOG502QW42">
    <property type="taxonomic scope" value="Eukaryota"/>
</dbReference>
<evidence type="ECO:0000256" key="1">
    <source>
        <dbReference type="ARBA" id="ARBA00005641"/>
    </source>
</evidence>
<keyword evidence="3 5" id="KW-0326">Glycosidase</keyword>
<dbReference type="InParanoid" id="Q758I2"/>
<keyword evidence="2 5" id="KW-0378">Hydrolase</keyword>
<keyword evidence="4" id="KW-0961">Cell wall biogenesis/degradation</keyword>
<evidence type="ECO:0000259" key="7">
    <source>
        <dbReference type="Pfam" id="PF00150"/>
    </source>
</evidence>
<evidence type="ECO:0000256" key="4">
    <source>
        <dbReference type="ARBA" id="ARBA00023316"/>
    </source>
</evidence>
<dbReference type="CAZy" id="GH5">
    <property type="family name" value="Glycoside Hydrolase Family 5"/>
</dbReference>
<evidence type="ECO:0000256" key="5">
    <source>
        <dbReference type="RuleBase" id="RU361153"/>
    </source>
</evidence>
<dbReference type="GO" id="GO:0005576">
    <property type="term" value="C:extracellular region"/>
    <property type="evidence" value="ECO:0000318"/>
    <property type="project" value="GO_Central"/>
</dbReference>
<evidence type="ECO:0000256" key="6">
    <source>
        <dbReference type="SAM" id="SignalP"/>
    </source>
</evidence>
<sequence>MRSYVTLAAVLATALVAVPINAESAKGDVLRSANGTQGDLDQIKGISIGGWLVPEPFITPSVFETAVEWARDAGSNVSIIDEYTLCEALGPKTAKALLQQHYDTWITVNDIREIKRHGFNLVRIPVGYWAWKKPDSEDEYVGNITYWDPYVGGIQLEYLKKALSWCADTGLRALIDLHTAPGSQNGFDNSGQRLDEEDSLLWLNQTGTGELTSAVLHDIFTHILDEFNDVVWAVEILNEPIAETIGVDKVIDFYNDTIQHYISLNKTKPLVIQSAFEPAGFWDDYWNDTSVPVLVDYHYYHVFSRDQLSSDTMQRLVNVAHAASDVSDTMDAHSSFIGEFSGAITDCAKWLNGLGVGARYDSTYYDTFPPKNSSWREPLGKCSSQRDISLWDDSYKSAVRLFIEVQLRSFEHSTRGWIFWTWKTEGAGEWDYLKLVHHHLFPQPFDNYRFFSDDGFIALQDAQPRNSAAPRSSAAGAPRPAVLALLPALCAAAALLVSDVM</sequence>
<reference evidence="8 9" key="1">
    <citation type="journal article" date="2004" name="Science">
        <title>The Ashbya gossypii genome as a tool for mapping the ancient Saccharomyces cerevisiae genome.</title>
        <authorList>
            <person name="Dietrich F.S."/>
            <person name="Voegeli S."/>
            <person name="Brachat S."/>
            <person name="Lerch A."/>
            <person name="Gates K."/>
            <person name="Steiner S."/>
            <person name="Mohr C."/>
            <person name="Pohlmann R."/>
            <person name="Luedi P."/>
            <person name="Choi S."/>
            <person name="Wing R.A."/>
            <person name="Flavier A."/>
            <person name="Gaffney T.D."/>
            <person name="Philippsen P."/>
        </authorList>
    </citation>
    <scope>NUCLEOTIDE SEQUENCE [LARGE SCALE GENOMIC DNA]</scope>
    <source>
        <strain evidence="9">ATCC 10895 / CBS 109.51 / FGSC 9923 / NRRL Y-1056</strain>
    </source>
</reference>
<feature type="domain" description="Glycoside hydrolase family 5" evidence="7">
    <location>
        <begin position="108"/>
        <end position="341"/>
    </location>
</feature>
<feature type="signal peptide" evidence="6">
    <location>
        <begin position="1"/>
        <end position="22"/>
    </location>
</feature>
<dbReference type="GO" id="GO:0009251">
    <property type="term" value="P:glucan catabolic process"/>
    <property type="evidence" value="ECO:0000318"/>
    <property type="project" value="GO_Central"/>
</dbReference>
<organism evidence="8 9">
    <name type="scientific">Eremothecium gossypii (strain ATCC 10895 / CBS 109.51 / FGSC 9923 / NRRL Y-1056)</name>
    <name type="common">Yeast</name>
    <name type="synonym">Ashbya gossypii</name>
    <dbReference type="NCBI Taxonomy" id="284811"/>
    <lineage>
        <taxon>Eukaryota</taxon>
        <taxon>Fungi</taxon>
        <taxon>Dikarya</taxon>
        <taxon>Ascomycota</taxon>
        <taxon>Saccharomycotina</taxon>
        <taxon>Saccharomycetes</taxon>
        <taxon>Saccharomycetales</taxon>
        <taxon>Saccharomycetaceae</taxon>
        <taxon>Eremothecium</taxon>
    </lineage>
</organism>
<gene>
    <name evidence="8" type="ORF">AGOS_AEL220C</name>
</gene>
<evidence type="ECO:0000256" key="2">
    <source>
        <dbReference type="ARBA" id="ARBA00022801"/>
    </source>
</evidence>
<dbReference type="InterPro" id="IPR017853">
    <property type="entry name" value="GH"/>
</dbReference>
<name>Q758I2_EREGS</name>
<dbReference type="GO" id="GO:0071555">
    <property type="term" value="P:cell wall organization"/>
    <property type="evidence" value="ECO:0007669"/>
    <property type="project" value="UniProtKB-KW"/>
</dbReference>
<dbReference type="GO" id="GO:0004338">
    <property type="term" value="F:glucan exo-1,3-beta-glucosidase activity"/>
    <property type="evidence" value="ECO:0000318"/>
    <property type="project" value="GO_Central"/>
</dbReference>
<evidence type="ECO:0000313" key="9">
    <source>
        <dbReference type="Proteomes" id="UP000000591"/>
    </source>
</evidence>
<dbReference type="Pfam" id="PF00150">
    <property type="entry name" value="Cellulase"/>
    <property type="match status" value="1"/>
</dbReference>
<evidence type="ECO:0000313" key="8">
    <source>
        <dbReference type="EMBL" id="AAS52465.1"/>
    </source>
</evidence>
<protein>
    <submittedName>
        <fullName evidence="8">AEL220Cp</fullName>
    </submittedName>
</protein>
<dbReference type="InterPro" id="IPR050386">
    <property type="entry name" value="Glycosyl_hydrolase_5"/>
</dbReference>
<dbReference type="PANTHER" id="PTHR31297:SF9">
    <property type="entry name" value="GLUCAN 1,3-BETA-GLUCOSIDASE 2"/>
    <property type="match status" value="1"/>
</dbReference>
<dbReference type="OMA" id="KSINYEH"/>
<accession>Q758I2</accession>
<dbReference type="Proteomes" id="UP000000591">
    <property type="component" value="Chromosome V"/>
</dbReference>
<feature type="chain" id="PRO_5004286506" evidence="6">
    <location>
        <begin position="23"/>
        <end position="501"/>
    </location>
</feature>
<dbReference type="EMBL" id="AE016818">
    <property type="protein sequence ID" value="AAS52465.1"/>
    <property type="molecule type" value="Genomic_DNA"/>
</dbReference>
<dbReference type="Gene3D" id="3.20.20.80">
    <property type="entry name" value="Glycosidases"/>
    <property type="match status" value="1"/>
</dbReference>
<dbReference type="HOGENOM" id="CLU_004624_0_1_1"/>
<proteinExistence type="inferred from homology"/>
<comment type="similarity">
    <text evidence="1 5">Belongs to the glycosyl hydrolase 5 (cellulase A) family.</text>
</comment>
<dbReference type="PANTHER" id="PTHR31297">
    <property type="entry name" value="GLUCAN ENDO-1,6-BETA-GLUCOSIDASE B"/>
    <property type="match status" value="1"/>
</dbReference>
<dbReference type="OrthoDB" id="62120at2759"/>
<evidence type="ECO:0000256" key="3">
    <source>
        <dbReference type="ARBA" id="ARBA00023295"/>
    </source>
</evidence>
<dbReference type="STRING" id="284811.Q758I2"/>
<dbReference type="RefSeq" id="NP_984641.1">
    <property type="nucleotide sequence ID" value="NM_209994.1"/>
</dbReference>
<dbReference type="GeneID" id="4620823"/>
<dbReference type="FunCoup" id="Q758I2">
    <property type="interactions" value="51"/>
</dbReference>
<dbReference type="SUPFAM" id="SSF51445">
    <property type="entry name" value="(Trans)glycosidases"/>
    <property type="match status" value="1"/>
</dbReference>
<keyword evidence="9" id="KW-1185">Reference proteome</keyword>
<dbReference type="AlphaFoldDB" id="Q758I2"/>
<dbReference type="KEGG" id="ago:AGOS_AEL220C"/>
<reference evidence="9" key="2">
    <citation type="journal article" date="2013" name="G3 (Bethesda)">
        <title>Genomes of Ashbya fungi isolated from insects reveal four mating-type loci, numerous translocations, lack of transposons, and distinct gene duplications.</title>
        <authorList>
            <person name="Dietrich F.S."/>
            <person name="Voegeli S."/>
            <person name="Kuo S."/>
            <person name="Philippsen P."/>
        </authorList>
    </citation>
    <scope>GENOME REANNOTATION</scope>
    <source>
        <strain evidence="9">ATCC 10895 / CBS 109.51 / FGSC 9923 / NRRL Y-1056</strain>
    </source>
</reference>